<reference evidence="1 2" key="1">
    <citation type="journal article" date="2012" name="Nat. Genet.">
        <title>The yak genome and adaptation to life at high altitude.</title>
        <authorList>
            <person name="Qiu Q."/>
            <person name="Zhang G."/>
            <person name="Ma T."/>
            <person name="Qian W."/>
            <person name="Wang J."/>
            <person name="Ye Z."/>
            <person name="Cao C."/>
            <person name="Hu Q."/>
            <person name="Kim J."/>
            <person name="Larkin D.M."/>
            <person name="Auvil L."/>
            <person name="Capitanu B."/>
            <person name="Ma J."/>
            <person name="Lewin H.A."/>
            <person name="Qian X."/>
            <person name="Lang Y."/>
            <person name="Zhou R."/>
            <person name="Wang L."/>
            <person name="Wang K."/>
            <person name="Xia J."/>
            <person name="Liao S."/>
            <person name="Pan S."/>
            <person name="Lu X."/>
            <person name="Hou H."/>
            <person name="Wang Y."/>
            <person name="Zang X."/>
            <person name="Yin Y."/>
            <person name="Ma H."/>
            <person name="Zhang J."/>
            <person name="Wang Z."/>
            <person name="Zhang Y."/>
            <person name="Zhang D."/>
            <person name="Yonezawa T."/>
            <person name="Hasegawa M."/>
            <person name="Zhong Y."/>
            <person name="Liu W."/>
            <person name="Zhang Y."/>
            <person name="Huang Z."/>
            <person name="Zhang S."/>
            <person name="Long R."/>
            <person name="Yang H."/>
            <person name="Wang J."/>
            <person name="Lenstra J.A."/>
            <person name="Cooper D.N."/>
            <person name="Wu Y."/>
            <person name="Wang J."/>
            <person name="Shi P."/>
            <person name="Wang J."/>
            <person name="Liu J."/>
        </authorList>
    </citation>
    <scope>NUCLEOTIDE SEQUENCE [LARGE SCALE GENOMIC DNA]</scope>
    <source>
        <strain evidence="2">yakQH1</strain>
    </source>
</reference>
<evidence type="ECO:0000313" key="2">
    <source>
        <dbReference type="Proteomes" id="UP000011080"/>
    </source>
</evidence>
<proteinExistence type="predicted"/>
<dbReference type="AlphaFoldDB" id="L8I0Z4"/>
<name>L8I0Z4_9CETA</name>
<protein>
    <submittedName>
        <fullName evidence="1">Uncharacterized protein</fullName>
    </submittedName>
</protein>
<dbReference type="EMBL" id="JH882363">
    <property type="protein sequence ID" value="ELR49751.1"/>
    <property type="molecule type" value="Genomic_DNA"/>
</dbReference>
<sequence>MGQQQLYWSHPRKLSQGSCSWCICSKWHSLTQKDSFNMSQQC</sequence>
<dbReference type="InterPro" id="IPR043140">
    <property type="entry name" value="Ribosomal_uS14_sf"/>
</dbReference>
<gene>
    <name evidence="1" type="ORF">M91_11720</name>
</gene>
<evidence type="ECO:0000313" key="1">
    <source>
        <dbReference type="EMBL" id="ELR49751.1"/>
    </source>
</evidence>
<dbReference type="Proteomes" id="UP000011080">
    <property type="component" value="Unassembled WGS sequence"/>
</dbReference>
<feature type="non-terminal residue" evidence="1">
    <location>
        <position position="42"/>
    </location>
</feature>
<organism evidence="1 2">
    <name type="scientific">Bos mutus</name>
    <name type="common">wild yak</name>
    <dbReference type="NCBI Taxonomy" id="72004"/>
    <lineage>
        <taxon>Eukaryota</taxon>
        <taxon>Metazoa</taxon>
        <taxon>Chordata</taxon>
        <taxon>Craniata</taxon>
        <taxon>Vertebrata</taxon>
        <taxon>Euteleostomi</taxon>
        <taxon>Mammalia</taxon>
        <taxon>Eutheria</taxon>
        <taxon>Laurasiatheria</taxon>
        <taxon>Artiodactyla</taxon>
        <taxon>Ruminantia</taxon>
        <taxon>Pecora</taxon>
        <taxon>Bovidae</taxon>
        <taxon>Bovinae</taxon>
        <taxon>Bos</taxon>
    </lineage>
</organism>
<dbReference type="Gene3D" id="4.10.830.10">
    <property type="entry name" value="30s Ribosomal Protein S14, Chain N"/>
    <property type="match status" value="1"/>
</dbReference>
<accession>L8I0Z4</accession>